<evidence type="ECO:0000256" key="5">
    <source>
        <dbReference type="ARBA" id="ARBA00022741"/>
    </source>
</evidence>
<dbReference type="PROSITE" id="PS00211">
    <property type="entry name" value="ABC_TRANSPORTER_1"/>
    <property type="match status" value="1"/>
</dbReference>
<dbReference type="Gene3D" id="3.40.50.300">
    <property type="entry name" value="P-loop containing nucleotide triphosphate hydrolases"/>
    <property type="match status" value="1"/>
</dbReference>
<keyword evidence="13" id="KW-1185">Reference proteome</keyword>
<dbReference type="InterPro" id="IPR027417">
    <property type="entry name" value="P-loop_NTPase"/>
</dbReference>
<evidence type="ECO:0000256" key="9">
    <source>
        <dbReference type="PROSITE-ProRule" id="PRU01213"/>
    </source>
</evidence>
<dbReference type="InterPro" id="IPR005116">
    <property type="entry name" value="Transp-assoc_OB_typ1"/>
</dbReference>
<dbReference type="GO" id="GO:0005524">
    <property type="term" value="F:ATP binding"/>
    <property type="evidence" value="ECO:0007669"/>
    <property type="project" value="UniProtKB-KW"/>
</dbReference>
<keyword evidence="2" id="KW-1003">Cell membrane</keyword>
<gene>
    <name evidence="12" type="ORF">VU01_10518</name>
</gene>
<accession>A0A444JFZ0</accession>
<keyword evidence="5" id="KW-0547">Nucleotide-binding</keyword>
<reference evidence="12 13" key="1">
    <citation type="submission" date="2017-01" db="EMBL/GenBank/DDBJ databases">
        <title>The cable genome- insights into the physiology and evolution of filamentous bacteria capable of sulfide oxidation via long distance electron transfer.</title>
        <authorList>
            <person name="Schreiber L."/>
            <person name="Bjerg J.T."/>
            <person name="Boggild A."/>
            <person name="Van De Vossenberg J."/>
            <person name="Meysman F."/>
            <person name="Nielsen L.P."/>
            <person name="Schramm A."/>
            <person name="Kjeldsen K.U."/>
        </authorList>
    </citation>
    <scope>NUCLEOTIDE SEQUENCE [LARGE SCALE GENOMIC DNA]</scope>
    <source>
        <strain evidence="12">A5</strain>
    </source>
</reference>
<evidence type="ECO:0000259" key="11">
    <source>
        <dbReference type="PROSITE" id="PS51866"/>
    </source>
</evidence>
<dbReference type="InterPro" id="IPR003439">
    <property type="entry name" value="ABC_transporter-like_ATP-bd"/>
</dbReference>
<evidence type="ECO:0000256" key="3">
    <source>
        <dbReference type="ARBA" id="ARBA00022505"/>
    </source>
</evidence>
<dbReference type="SUPFAM" id="SSF50331">
    <property type="entry name" value="MOP-like"/>
    <property type="match status" value="1"/>
</dbReference>
<dbReference type="GO" id="GO:0016020">
    <property type="term" value="C:membrane"/>
    <property type="evidence" value="ECO:0007669"/>
    <property type="project" value="InterPro"/>
</dbReference>
<dbReference type="GO" id="GO:0016887">
    <property type="term" value="F:ATP hydrolysis activity"/>
    <property type="evidence" value="ECO:0007669"/>
    <property type="project" value="InterPro"/>
</dbReference>
<comment type="caution">
    <text evidence="12">The sequence shown here is derived from an EMBL/GenBank/DDBJ whole genome shotgun (WGS) entry which is preliminary data.</text>
</comment>
<dbReference type="Pfam" id="PF00005">
    <property type="entry name" value="ABC_tran"/>
    <property type="match status" value="1"/>
</dbReference>
<evidence type="ECO:0000256" key="4">
    <source>
        <dbReference type="ARBA" id="ARBA00022519"/>
    </source>
</evidence>
<sequence length="357" mass="40382">MLLEIDVTKNFQDFTCHAAFTLETKQCGVFGPSGSGKSTLMHMLAGLLEPDKGFIRLNGRTLFDREQKISLPPDQRRVGVVFQHAHLFPHMSVQRNLFYGMNRLPKEERHIDPAHLIEVLQIDKLLNRNVSKLSGGERQRVALGRTILACPQLILLDEPLSGLDGMLKYQIIPQLQQVFAEFSIPMLFISHSLQELRMMTEEVLVMQKGQLVQQLATEELARTSFGTGGQGYTNLLHLDEMEDLGKLLRCRWGSIPVMLVKAPDQRPGEFSLNGRDILLFKKHPEASSARNMLSCTVRRTYETDWLVGVELECQDSQGSQEQNLIAEIVPQSVEELNIQPGNEVVAVFKASAFRRLY</sequence>
<evidence type="ECO:0000256" key="2">
    <source>
        <dbReference type="ARBA" id="ARBA00022475"/>
    </source>
</evidence>
<dbReference type="InterPro" id="IPR004606">
    <property type="entry name" value="Mop_domain"/>
</dbReference>
<evidence type="ECO:0000313" key="12">
    <source>
        <dbReference type="EMBL" id="RWX52009.1"/>
    </source>
</evidence>
<name>A0A444JFZ0_9BACT</name>
<dbReference type="EMBL" id="MTKS01000051">
    <property type="protein sequence ID" value="RWX52009.1"/>
    <property type="molecule type" value="Genomic_DNA"/>
</dbReference>
<organism evidence="12 13">
    <name type="scientific">Candidatus Electrothrix marina</name>
    <dbReference type="NCBI Taxonomy" id="1859130"/>
    <lineage>
        <taxon>Bacteria</taxon>
        <taxon>Pseudomonadati</taxon>
        <taxon>Thermodesulfobacteriota</taxon>
        <taxon>Desulfobulbia</taxon>
        <taxon>Desulfobulbales</taxon>
        <taxon>Desulfobulbaceae</taxon>
        <taxon>Candidatus Electrothrix</taxon>
    </lineage>
</organism>
<evidence type="ECO:0000313" key="13">
    <source>
        <dbReference type="Proteomes" id="UP000288892"/>
    </source>
</evidence>
<dbReference type="InterPro" id="IPR003593">
    <property type="entry name" value="AAA+_ATPase"/>
</dbReference>
<evidence type="ECO:0000256" key="1">
    <source>
        <dbReference type="ARBA" id="ARBA00022448"/>
    </source>
</evidence>
<dbReference type="AlphaFoldDB" id="A0A444JFZ0"/>
<dbReference type="SMART" id="SM00382">
    <property type="entry name" value="AAA"/>
    <property type="match status" value="1"/>
</dbReference>
<keyword evidence="7" id="KW-1278">Translocase</keyword>
<dbReference type="PANTHER" id="PTHR43514:SF4">
    <property type="entry name" value="ABC TRANSPORTER I FAMILY MEMBER 10"/>
    <property type="match status" value="1"/>
</dbReference>
<keyword evidence="6 12" id="KW-0067">ATP-binding</keyword>
<dbReference type="InterPro" id="IPR017871">
    <property type="entry name" value="ABC_transporter-like_CS"/>
</dbReference>
<keyword evidence="1" id="KW-0813">Transport</keyword>
<protein>
    <submittedName>
        <fullName evidence="12">Molybdate transport system ATP-binding protein</fullName>
        <ecNumber evidence="12">3.6.3.29</ecNumber>
    </submittedName>
</protein>
<dbReference type="Proteomes" id="UP000288892">
    <property type="component" value="Unassembled WGS sequence"/>
</dbReference>
<proteinExistence type="predicted"/>
<feature type="domain" description="Mop" evidence="11">
    <location>
        <begin position="286"/>
        <end position="357"/>
    </location>
</feature>
<dbReference type="InterPro" id="IPR050334">
    <property type="entry name" value="Molybdenum_import_ModC"/>
</dbReference>
<dbReference type="SUPFAM" id="SSF52540">
    <property type="entry name" value="P-loop containing nucleoside triphosphate hydrolases"/>
    <property type="match status" value="1"/>
</dbReference>
<keyword evidence="3 9" id="KW-0500">Molybdenum</keyword>
<dbReference type="PROSITE" id="PS50893">
    <property type="entry name" value="ABC_TRANSPORTER_2"/>
    <property type="match status" value="1"/>
</dbReference>
<keyword evidence="8" id="KW-0472">Membrane</keyword>
<dbReference type="EC" id="3.6.3.29" evidence="12"/>
<dbReference type="NCBIfam" id="TIGR02142">
    <property type="entry name" value="modC_ABC"/>
    <property type="match status" value="1"/>
</dbReference>
<keyword evidence="12" id="KW-0378">Hydrolase</keyword>
<evidence type="ECO:0000259" key="10">
    <source>
        <dbReference type="PROSITE" id="PS50893"/>
    </source>
</evidence>
<dbReference type="GO" id="GO:0140359">
    <property type="term" value="F:ABC-type transporter activity"/>
    <property type="evidence" value="ECO:0007669"/>
    <property type="project" value="InterPro"/>
</dbReference>
<keyword evidence="4" id="KW-0997">Cell inner membrane</keyword>
<feature type="domain" description="ABC transporter" evidence="10">
    <location>
        <begin position="2"/>
        <end position="233"/>
    </location>
</feature>
<dbReference type="Pfam" id="PF03459">
    <property type="entry name" value="TOBE"/>
    <property type="match status" value="1"/>
</dbReference>
<dbReference type="GO" id="GO:0015098">
    <property type="term" value="F:molybdate ion transmembrane transporter activity"/>
    <property type="evidence" value="ECO:0007669"/>
    <property type="project" value="InterPro"/>
</dbReference>
<dbReference type="Gene3D" id="2.40.50.100">
    <property type="match status" value="1"/>
</dbReference>
<dbReference type="InterPro" id="IPR011868">
    <property type="entry name" value="ModC_ABC_ATP-bd"/>
</dbReference>
<evidence type="ECO:0000256" key="6">
    <source>
        <dbReference type="ARBA" id="ARBA00022840"/>
    </source>
</evidence>
<dbReference type="PROSITE" id="PS51866">
    <property type="entry name" value="MOP"/>
    <property type="match status" value="1"/>
</dbReference>
<dbReference type="InterPro" id="IPR008995">
    <property type="entry name" value="Mo/tungstate-bd_C_term_dom"/>
</dbReference>
<evidence type="ECO:0000256" key="8">
    <source>
        <dbReference type="ARBA" id="ARBA00023136"/>
    </source>
</evidence>
<dbReference type="PANTHER" id="PTHR43514">
    <property type="entry name" value="ABC TRANSPORTER I FAMILY MEMBER 10"/>
    <property type="match status" value="1"/>
</dbReference>
<evidence type="ECO:0000256" key="7">
    <source>
        <dbReference type="ARBA" id="ARBA00022967"/>
    </source>
</evidence>